<protein>
    <submittedName>
        <fullName evidence="1">Oxaloacetate decarboxylase</fullName>
    </submittedName>
</protein>
<reference evidence="1 2" key="1">
    <citation type="submission" date="2024-08" db="EMBL/GenBank/DDBJ databases">
        <title>Clostridium lapicellarii sp. nov., and Clostridium renhuaiense sp. nov., two species isolated from the mud in a fermentation cellar used for producing sauce-flavour Chinese liquors.</title>
        <authorList>
            <person name="Yang F."/>
            <person name="Wang H."/>
            <person name="Chen L.Q."/>
            <person name="Zhou N."/>
            <person name="Lu J.J."/>
            <person name="Pu X.X."/>
            <person name="Wan B."/>
            <person name="Wang L."/>
            <person name="Liu S.J."/>
        </authorList>
    </citation>
    <scope>NUCLEOTIDE SEQUENCE [LARGE SCALE GENOMIC DNA]</scope>
    <source>
        <strain evidence="1 2">MT-113</strain>
    </source>
</reference>
<gene>
    <name evidence="1" type="ORF">AB8S09_15070</name>
</gene>
<dbReference type="InterPro" id="IPR015813">
    <property type="entry name" value="Pyrv/PenolPyrv_kinase-like_dom"/>
</dbReference>
<dbReference type="InterPro" id="IPR018523">
    <property type="entry name" value="Isocitrate_lyase_ph_CS"/>
</dbReference>
<keyword evidence="2" id="KW-1185">Reference proteome</keyword>
<dbReference type="RefSeq" id="WP_369869447.1">
    <property type="nucleotide sequence ID" value="NZ_JBGFFE010000035.1"/>
</dbReference>
<comment type="caution">
    <text evidence="1">The sequence shown here is derived from an EMBL/GenBank/DDBJ whole genome shotgun (WGS) entry which is preliminary data.</text>
</comment>
<dbReference type="InterPro" id="IPR039556">
    <property type="entry name" value="ICL/PEPM"/>
</dbReference>
<evidence type="ECO:0000313" key="2">
    <source>
        <dbReference type="Proteomes" id="UP001565220"/>
    </source>
</evidence>
<dbReference type="Gene3D" id="3.20.20.60">
    <property type="entry name" value="Phosphoenolpyruvate-binding domains"/>
    <property type="match status" value="1"/>
</dbReference>
<organism evidence="1 2">
    <name type="scientific">Clostridium lapidicellarium</name>
    <dbReference type="NCBI Taxonomy" id="3240931"/>
    <lineage>
        <taxon>Bacteria</taxon>
        <taxon>Bacillati</taxon>
        <taxon>Bacillota</taxon>
        <taxon>Clostridia</taxon>
        <taxon>Eubacteriales</taxon>
        <taxon>Clostridiaceae</taxon>
        <taxon>Clostridium</taxon>
    </lineage>
</organism>
<dbReference type="SUPFAM" id="SSF51621">
    <property type="entry name" value="Phosphoenolpyruvate/pyruvate domain"/>
    <property type="match status" value="1"/>
</dbReference>
<evidence type="ECO:0000313" key="1">
    <source>
        <dbReference type="EMBL" id="MEY8764942.1"/>
    </source>
</evidence>
<dbReference type="Proteomes" id="UP001565220">
    <property type="component" value="Unassembled WGS sequence"/>
</dbReference>
<dbReference type="PANTHER" id="PTHR42905:SF5">
    <property type="entry name" value="CARBOXYVINYL-CARBOXYPHOSPHONATE PHOSPHORYLMUTASE, CHLOROPLASTIC"/>
    <property type="match status" value="1"/>
</dbReference>
<name>A0ABV4E1B4_9CLOT</name>
<dbReference type="Pfam" id="PF13714">
    <property type="entry name" value="PEP_mutase"/>
    <property type="match status" value="1"/>
</dbReference>
<dbReference type="PROSITE" id="PS00161">
    <property type="entry name" value="ISOCITRATE_LYASE"/>
    <property type="match status" value="1"/>
</dbReference>
<dbReference type="PANTHER" id="PTHR42905">
    <property type="entry name" value="PHOSPHOENOLPYRUVATE CARBOXYLASE"/>
    <property type="match status" value="1"/>
</dbReference>
<dbReference type="EMBL" id="JBGFFE010000035">
    <property type="protein sequence ID" value="MEY8764942.1"/>
    <property type="molecule type" value="Genomic_DNA"/>
</dbReference>
<dbReference type="InterPro" id="IPR040442">
    <property type="entry name" value="Pyrv_kinase-like_dom_sf"/>
</dbReference>
<dbReference type="CDD" id="cd00377">
    <property type="entry name" value="ICL_PEPM"/>
    <property type="match status" value="1"/>
</dbReference>
<accession>A0ABV4E1B4</accession>
<sequence length="322" mass="35666">MKKSKIKLEGSFKMKKATRLKQLIGKDQILIIPGVYDALGAKIAENSGFEAIIMGGYPTAASRLGQPDIGYVTMTEMAENAKYIANAVDIPLFVDGDTGYGNALSVMRTVKEFEQAGVSGIFFEDQKWPKRCGHMEGKRVISIEEHCKKIEAAVKAKEDPDLVIVARTDARAVNGIDDAIKRGNAYSKAGADLIFIEAPQSVDELKLIAKSIKAPKLVNVIEHGRTPSLTAAEYHKMGFDVVIFPLSCIYTVSKALKSLFKKLKEDGTTKCIEKDMISFNEFNKLIGLPNYRKLEEKFLTDSVIKDKYGSKEKLEEAMRQGR</sequence>
<proteinExistence type="predicted"/>